<dbReference type="AlphaFoldDB" id="A0A417YTK6"/>
<evidence type="ECO:0000256" key="7">
    <source>
        <dbReference type="ARBA" id="ARBA00033711"/>
    </source>
</evidence>
<evidence type="ECO:0000256" key="6">
    <source>
        <dbReference type="ARBA" id="ARBA00022842"/>
    </source>
</evidence>
<reference evidence="8 9" key="1">
    <citation type="journal article" date="2017" name="Int. J. Syst. Evol. Microbiol.">
        <title>Bacillus notoginsengisoli sp. nov., a novel bacterium isolated from the rhizosphere of Panax notoginseng.</title>
        <authorList>
            <person name="Zhang M.Y."/>
            <person name="Cheng J."/>
            <person name="Cai Y."/>
            <person name="Zhang T.Y."/>
            <person name="Wu Y.Y."/>
            <person name="Manikprabhu D."/>
            <person name="Li W.J."/>
            <person name="Zhang Y.X."/>
        </authorList>
    </citation>
    <scope>NUCLEOTIDE SEQUENCE [LARGE SCALE GENOMIC DNA]</scope>
    <source>
        <strain evidence="8 9">JCM 30743</strain>
    </source>
</reference>
<dbReference type="Pfam" id="PF04029">
    <property type="entry name" value="2-ph_phosp"/>
    <property type="match status" value="1"/>
</dbReference>
<evidence type="ECO:0000313" key="8">
    <source>
        <dbReference type="EMBL" id="RHW40394.1"/>
    </source>
</evidence>
<dbReference type="OrthoDB" id="4913at2"/>
<sequence>MNEILFEVAFMPKDVKENSSPVCVVIDVIRASTTMTHLLKKGCREIVLTNDEQQTMLENPSFRNDGTVICAEQLSGSAAEGADFSPSLMAVAKGDVEGRRVVMRTTNGTVAIHTLQERGVKHIFVGCMNNAEAVMREAVLLAKELDTGVMIVAAGRDNTRIAALDDAYCAAELLKYGKQIAMENELTPIVADSGVIASSLLVAYKDATDAFLQSASGAVMKRIDCERDIFTCAEKNTTDVVGKASFIENKISVKEVGKLVYS</sequence>
<dbReference type="GO" id="GO:0050545">
    <property type="term" value="F:sulfopyruvate decarboxylase activity"/>
    <property type="evidence" value="ECO:0007669"/>
    <property type="project" value="TreeGrafter"/>
</dbReference>
<dbReference type="RefSeq" id="WP_118921155.1">
    <property type="nucleotide sequence ID" value="NZ_QWEG01000007.1"/>
</dbReference>
<evidence type="ECO:0000256" key="1">
    <source>
        <dbReference type="ARBA" id="ARBA00001946"/>
    </source>
</evidence>
<dbReference type="Gene3D" id="3.90.1560.10">
    <property type="entry name" value="ComB-like"/>
    <property type="match status" value="1"/>
</dbReference>
<keyword evidence="6" id="KW-0460">Magnesium</keyword>
<proteinExistence type="inferred from homology"/>
<dbReference type="EC" id="3.1.3.71" evidence="3"/>
<dbReference type="InterPro" id="IPR036702">
    <property type="entry name" value="ComB-like_sf"/>
</dbReference>
<dbReference type="GO" id="GO:0050532">
    <property type="term" value="F:2-phosphosulfolactate phosphatase activity"/>
    <property type="evidence" value="ECO:0007669"/>
    <property type="project" value="UniProtKB-EC"/>
</dbReference>
<dbReference type="EMBL" id="QWEG01000007">
    <property type="protein sequence ID" value="RHW40394.1"/>
    <property type="molecule type" value="Genomic_DNA"/>
</dbReference>
<organism evidence="8 9">
    <name type="scientific">Neobacillus notoginsengisoli</name>
    <dbReference type="NCBI Taxonomy" id="1578198"/>
    <lineage>
        <taxon>Bacteria</taxon>
        <taxon>Bacillati</taxon>
        <taxon>Bacillota</taxon>
        <taxon>Bacilli</taxon>
        <taxon>Bacillales</taxon>
        <taxon>Bacillaceae</taxon>
        <taxon>Neobacillus</taxon>
    </lineage>
</organism>
<dbReference type="SUPFAM" id="SSF142823">
    <property type="entry name" value="ComB-like"/>
    <property type="match status" value="1"/>
</dbReference>
<accession>A0A417YTK6</accession>
<dbReference type="InterPro" id="IPR005238">
    <property type="entry name" value="ComB-like"/>
</dbReference>
<evidence type="ECO:0000256" key="2">
    <source>
        <dbReference type="ARBA" id="ARBA00009997"/>
    </source>
</evidence>
<evidence type="ECO:0000313" key="9">
    <source>
        <dbReference type="Proteomes" id="UP000284416"/>
    </source>
</evidence>
<comment type="cofactor">
    <cofactor evidence="1">
        <name>Mg(2+)</name>
        <dbReference type="ChEBI" id="CHEBI:18420"/>
    </cofactor>
</comment>
<dbReference type="PANTHER" id="PTHR37311:SF1">
    <property type="entry name" value="2-PHOSPHOSULFOLACTATE PHOSPHATASE-RELATED"/>
    <property type="match status" value="1"/>
</dbReference>
<comment type="catalytic activity">
    <reaction evidence="7">
        <text>(2R)-O-phospho-3-sulfolactate + H2O = (2R)-3-sulfolactate + phosphate</text>
        <dbReference type="Rhea" id="RHEA:23416"/>
        <dbReference type="ChEBI" id="CHEBI:15377"/>
        <dbReference type="ChEBI" id="CHEBI:15597"/>
        <dbReference type="ChEBI" id="CHEBI:43474"/>
        <dbReference type="ChEBI" id="CHEBI:58738"/>
        <dbReference type="EC" id="3.1.3.71"/>
    </reaction>
</comment>
<evidence type="ECO:0000256" key="4">
    <source>
        <dbReference type="ARBA" id="ARBA00021948"/>
    </source>
</evidence>
<dbReference type="PANTHER" id="PTHR37311">
    <property type="entry name" value="2-PHOSPHOSULFOLACTATE PHOSPHATASE-RELATED"/>
    <property type="match status" value="1"/>
</dbReference>
<keyword evidence="5" id="KW-0378">Hydrolase</keyword>
<dbReference type="Proteomes" id="UP000284416">
    <property type="component" value="Unassembled WGS sequence"/>
</dbReference>
<evidence type="ECO:0000256" key="3">
    <source>
        <dbReference type="ARBA" id="ARBA00012953"/>
    </source>
</evidence>
<evidence type="ECO:0000256" key="5">
    <source>
        <dbReference type="ARBA" id="ARBA00022801"/>
    </source>
</evidence>
<dbReference type="GO" id="GO:0000287">
    <property type="term" value="F:magnesium ion binding"/>
    <property type="evidence" value="ECO:0007669"/>
    <property type="project" value="InterPro"/>
</dbReference>
<keyword evidence="9" id="KW-1185">Reference proteome</keyword>
<name>A0A417YTK6_9BACI</name>
<comment type="similarity">
    <text evidence="2">Belongs to the ComB family.</text>
</comment>
<gene>
    <name evidence="8" type="ORF">D1B31_12670</name>
</gene>
<comment type="caution">
    <text evidence="8">The sequence shown here is derived from an EMBL/GenBank/DDBJ whole genome shotgun (WGS) entry which is preliminary data.</text>
</comment>
<protein>
    <recommendedName>
        <fullName evidence="4">Probable 2-phosphosulfolactate phosphatase</fullName>
        <ecNumber evidence="3">3.1.3.71</ecNumber>
    </recommendedName>
</protein>